<dbReference type="EMBL" id="CP138897">
    <property type="protein sequence ID" value="WPK25743.1"/>
    <property type="molecule type" value="Genomic_DNA"/>
</dbReference>
<feature type="transmembrane region" description="Helical" evidence="6">
    <location>
        <begin position="53"/>
        <end position="69"/>
    </location>
</feature>
<proteinExistence type="inferred from homology"/>
<accession>A0AAX4HB47</accession>
<reference evidence="7 8" key="1">
    <citation type="submission" date="2023-10" db="EMBL/GenBank/DDBJ databases">
        <title>Draft Genome Sequence of Candida saopaulonensis from a very Premature Infant with Sepsis.</title>
        <authorList>
            <person name="Ning Y."/>
            <person name="Dai R."/>
            <person name="Xiao M."/>
            <person name="Xu Y."/>
            <person name="Yan Q."/>
            <person name="Zhang L."/>
        </authorList>
    </citation>
    <scope>NUCLEOTIDE SEQUENCE [LARGE SCALE GENOMIC DNA]</scope>
    <source>
        <strain evidence="7 8">19XY460</strain>
    </source>
</reference>
<organism evidence="7 8">
    <name type="scientific">Australozyma saopauloensis</name>
    <dbReference type="NCBI Taxonomy" id="291208"/>
    <lineage>
        <taxon>Eukaryota</taxon>
        <taxon>Fungi</taxon>
        <taxon>Dikarya</taxon>
        <taxon>Ascomycota</taxon>
        <taxon>Saccharomycotina</taxon>
        <taxon>Pichiomycetes</taxon>
        <taxon>Metschnikowiaceae</taxon>
        <taxon>Australozyma</taxon>
    </lineage>
</organism>
<name>A0AAX4HB47_9ASCO</name>
<sequence length="193" mass="21379">MSLNQVYLSYLATHPLATKSATAAILATLNEGIATSVSGFGKGSAVTKKMAQMLLYAAFFATPLSHLYYNQLTRIFKGKLTWKLKMLQILASLLTLSPVLSAAFVSWISAINMQKKETLSNYRSAIINGLKNNFWLVYRSSAITSTLSMAVAQALVPTELWVVFFNAVYFVLGTYQNTKMKLKAREVRDSKEA</sequence>
<dbReference type="RefSeq" id="XP_062878125.1">
    <property type="nucleotide sequence ID" value="XM_063022055.1"/>
</dbReference>
<dbReference type="Proteomes" id="UP001338582">
    <property type="component" value="Chromosome 4"/>
</dbReference>
<evidence type="ECO:0000256" key="4">
    <source>
        <dbReference type="ARBA" id="ARBA00022989"/>
    </source>
</evidence>
<dbReference type="PANTHER" id="PTHR11266">
    <property type="entry name" value="PEROXISOMAL MEMBRANE PROTEIN 2, PXMP2 MPV17"/>
    <property type="match status" value="1"/>
</dbReference>
<evidence type="ECO:0000256" key="6">
    <source>
        <dbReference type="RuleBase" id="RU363053"/>
    </source>
</evidence>
<keyword evidence="8" id="KW-1185">Reference proteome</keyword>
<evidence type="ECO:0008006" key="9">
    <source>
        <dbReference type="Google" id="ProtNLM"/>
    </source>
</evidence>
<comment type="subcellular location">
    <subcellularLocation>
        <location evidence="1">Membrane</location>
        <topology evidence="1">Multi-pass membrane protein</topology>
    </subcellularLocation>
</comment>
<dbReference type="InterPro" id="IPR007248">
    <property type="entry name" value="Mpv17_PMP22"/>
</dbReference>
<dbReference type="KEGG" id="asau:88174134"/>
<evidence type="ECO:0000313" key="8">
    <source>
        <dbReference type="Proteomes" id="UP001338582"/>
    </source>
</evidence>
<protein>
    <recommendedName>
        <fullName evidence="9">Peroxisomal membrane protein PMP22</fullName>
    </recommendedName>
</protein>
<dbReference type="GO" id="GO:0005778">
    <property type="term" value="C:peroxisomal membrane"/>
    <property type="evidence" value="ECO:0007669"/>
    <property type="project" value="TreeGrafter"/>
</dbReference>
<gene>
    <name evidence="7" type="ORF">PUMCH_003070</name>
</gene>
<dbReference type="PANTHER" id="PTHR11266:SF93">
    <property type="entry name" value="INTEGRAL MEMBRANE PROTEIN 25D9-6"/>
    <property type="match status" value="1"/>
</dbReference>
<evidence type="ECO:0000256" key="1">
    <source>
        <dbReference type="ARBA" id="ARBA00004141"/>
    </source>
</evidence>
<dbReference type="AlphaFoldDB" id="A0AAX4HB47"/>
<feature type="transmembrane region" description="Helical" evidence="6">
    <location>
        <begin position="89"/>
        <end position="113"/>
    </location>
</feature>
<comment type="similarity">
    <text evidence="2 6">Belongs to the peroxisomal membrane protein PXMP2/4 family.</text>
</comment>
<evidence type="ECO:0000313" key="7">
    <source>
        <dbReference type="EMBL" id="WPK25743.1"/>
    </source>
</evidence>
<keyword evidence="5 6" id="KW-0472">Membrane</keyword>
<dbReference type="GeneID" id="88174134"/>
<evidence type="ECO:0000256" key="3">
    <source>
        <dbReference type="ARBA" id="ARBA00022692"/>
    </source>
</evidence>
<dbReference type="Pfam" id="PF04117">
    <property type="entry name" value="Mpv17_PMP22"/>
    <property type="match status" value="1"/>
</dbReference>
<keyword evidence="4 6" id="KW-1133">Transmembrane helix</keyword>
<evidence type="ECO:0000256" key="5">
    <source>
        <dbReference type="ARBA" id="ARBA00023136"/>
    </source>
</evidence>
<evidence type="ECO:0000256" key="2">
    <source>
        <dbReference type="ARBA" id="ARBA00006824"/>
    </source>
</evidence>
<feature type="transmembrane region" description="Helical" evidence="6">
    <location>
        <begin position="160"/>
        <end position="178"/>
    </location>
</feature>
<keyword evidence="3 6" id="KW-0812">Transmembrane</keyword>